<gene>
    <name evidence="2" type="ORF">ACFFIX_21600</name>
</gene>
<comment type="caution">
    <text evidence="2">The sequence shown here is derived from an EMBL/GenBank/DDBJ whole genome shotgun (WGS) entry which is preliminary data.</text>
</comment>
<feature type="transmembrane region" description="Helical" evidence="1">
    <location>
        <begin position="300"/>
        <end position="320"/>
    </location>
</feature>
<keyword evidence="3" id="KW-1185">Reference proteome</keyword>
<proteinExistence type="predicted"/>
<feature type="transmembrane region" description="Helical" evidence="1">
    <location>
        <begin position="5"/>
        <end position="26"/>
    </location>
</feature>
<organism evidence="2 3">
    <name type="scientific">Metabacillus herbersteinensis</name>
    <dbReference type="NCBI Taxonomy" id="283816"/>
    <lineage>
        <taxon>Bacteria</taxon>
        <taxon>Bacillati</taxon>
        <taxon>Bacillota</taxon>
        <taxon>Bacilli</taxon>
        <taxon>Bacillales</taxon>
        <taxon>Bacillaceae</taxon>
        <taxon>Metabacillus</taxon>
    </lineage>
</organism>
<feature type="transmembrane region" description="Helical" evidence="1">
    <location>
        <begin position="73"/>
        <end position="98"/>
    </location>
</feature>
<keyword evidence="1" id="KW-0812">Transmembrane</keyword>
<name>A0ABV6GJW1_9BACI</name>
<keyword evidence="1" id="KW-1133">Transmembrane helix</keyword>
<protein>
    <recommendedName>
        <fullName evidence="4">GerAB/ArcD/ProY family transporter</fullName>
    </recommendedName>
</protein>
<feature type="transmembrane region" description="Helical" evidence="1">
    <location>
        <begin position="32"/>
        <end position="52"/>
    </location>
</feature>
<accession>A0ABV6GJW1</accession>
<dbReference type="EMBL" id="JBHLVO010000027">
    <property type="protein sequence ID" value="MFC0273976.1"/>
    <property type="molecule type" value="Genomic_DNA"/>
</dbReference>
<feature type="transmembrane region" description="Helical" evidence="1">
    <location>
        <begin position="332"/>
        <end position="351"/>
    </location>
</feature>
<dbReference type="RefSeq" id="WP_378937768.1">
    <property type="nucleotide sequence ID" value="NZ_JBHLVO010000027.1"/>
</dbReference>
<reference evidence="2 3" key="1">
    <citation type="submission" date="2024-09" db="EMBL/GenBank/DDBJ databases">
        <authorList>
            <person name="Sun Q."/>
            <person name="Mori K."/>
        </authorList>
    </citation>
    <scope>NUCLEOTIDE SEQUENCE [LARGE SCALE GENOMIC DNA]</scope>
    <source>
        <strain evidence="2 3">CCM 7228</strain>
    </source>
</reference>
<feature type="transmembrane region" description="Helical" evidence="1">
    <location>
        <begin position="211"/>
        <end position="239"/>
    </location>
</feature>
<feature type="transmembrane region" description="Helical" evidence="1">
    <location>
        <begin position="177"/>
        <end position="199"/>
    </location>
</feature>
<sequence>MNRYFYYLVILCMLINTIVYVPRVLIEARYHGAITAIIIAIPLGSLLAFLFYRGMRSFPGLGIPEIFKQYLPAYLRFPILVFLGIMWFAAGSIVVVAFSHITLRFLNPNASLTNMVLCFVLVGCWTATFSSSAILFGLEIILLIALPIQGFIIYKAFQNEAFDWNAVLAMSEYVLVIPSWDTLSAATYLFTGYISILQFNRLFEWKKRLHYFWIIPIAGISISFNTFFIPIGILGTLAVDDYLDIWVNTSDSLRMQYGLIERVVFLYLFLYIGLSLIFITTCWHVGTELVKSVFPKQPKFLKWVIVGTVGAGTLLYSHFFNEKQLYHYAQQWFNLRFAVELLLVTIVFILGRRKKHA</sequence>
<feature type="transmembrane region" description="Helical" evidence="1">
    <location>
        <begin position="136"/>
        <end position="157"/>
    </location>
</feature>
<evidence type="ECO:0008006" key="4">
    <source>
        <dbReference type="Google" id="ProtNLM"/>
    </source>
</evidence>
<evidence type="ECO:0000313" key="2">
    <source>
        <dbReference type="EMBL" id="MFC0273976.1"/>
    </source>
</evidence>
<evidence type="ECO:0000256" key="1">
    <source>
        <dbReference type="SAM" id="Phobius"/>
    </source>
</evidence>
<feature type="transmembrane region" description="Helical" evidence="1">
    <location>
        <begin position="110"/>
        <end position="129"/>
    </location>
</feature>
<keyword evidence="1" id="KW-0472">Membrane</keyword>
<evidence type="ECO:0000313" key="3">
    <source>
        <dbReference type="Proteomes" id="UP001589854"/>
    </source>
</evidence>
<dbReference type="Proteomes" id="UP001589854">
    <property type="component" value="Unassembled WGS sequence"/>
</dbReference>
<feature type="transmembrane region" description="Helical" evidence="1">
    <location>
        <begin position="259"/>
        <end position="279"/>
    </location>
</feature>